<sequence>MSYPPDNHPTPPHHGIPLLTPREQEIYRLGSAAPRRPLSPLRLPGHNCVELVKAMIALAARDKLEELEGKAMEAMREVRDHRTEQWLRTGQWDEDGAREGMKKVVGRFQGGMRGFYNRMQHLHGPTHPHLVWEDMNLYGRLPKAYHKIKPAGSSGPLRWDLLDSKAELLDLGRLGELQYSEGELEEESALEDSAEEGSAVEEEERGEPSEGNEEKNEEEEEGKDKPLDAKEDSEDGEEQLAEKSWEGSGELVEVKEEEVEKDKLDGKEDSEFQEVTQDSGEQLPEESGEDSDSGLQIVLPLRLRHGR</sequence>
<feature type="region of interest" description="Disordered" evidence="2">
    <location>
        <begin position="181"/>
        <end position="307"/>
    </location>
</feature>
<reference evidence="3" key="1">
    <citation type="journal article" date="2023" name="Mol. Phylogenet. Evol.">
        <title>Genome-scale phylogeny and comparative genomics of the fungal order Sordariales.</title>
        <authorList>
            <person name="Hensen N."/>
            <person name="Bonometti L."/>
            <person name="Westerberg I."/>
            <person name="Brannstrom I.O."/>
            <person name="Guillou S."/>
            <person name="Cros-Aarteil S."/>
            <person name="Calhoun S."/>
            <person name="Haridas S."/>
            <person name="Kuo A."/>
            <person name="Mondo S."/>
            <person name="Pangilinan J."/>
            <person name="Riley R."/>
            <person name="LaButti K."/>
            <person name="Andreopoulos B."/>
            <person name="Lipzen A."/>
            <person name="Chen C."/>
            <person name="Yan M."/>
            <person name="Daum C."/>
            <person name="Ng V."/>
            <person name="Clum A."/>
            <person name="Steindorff A."/>
            <person name="Ohm R.A."/>
            <person name="Martin F."/>
            <person name="Silar P."/>
            <person name="Natvig D.O."/>
            <person name="Lalanne C."/>
            <person name="Gautier V."/>
            <person name="Ament-Velasquez S.L."/>
            <person name="Kruys A."/>
            <person name="Hutchinson M.I."/>
            <person name="Powell A.J."/>
            <person name="Barry K."/>
            <person name="Miller A.N."/>
            <person name="Grigoriev I.V."/>
            <person name="Debuchy R."/>
            <person name="Gladieux P."/>
            <person name="Hiltunen Thoren M."/>
            <person name="Johannesson H."/>
        </authorList>
    </citation>
    <scope>NUCLEOTIDE SEQUENCE</scope>
    <source>
        <strain evidence="3">CBS 141.50</strain>
    </source>
</reference>
<evidence type="ECO:0000256" key="2">
    <source>
        <dbReference type="SAM" id="MobiDB-lite"/>
    </source>
</evidence>
<feature type="compositionally biased region" description="Acidic residues" evidence="2">
    <location>
        <begin position="283"/>
        <end position="292"/>
    </location>
</feature>
<name>A0AAN6V8M0_9PEZI</name>
<keyword evidence="1" id="KW-0175">Coiled coil</keyword>
<dbReference type="Proteomes" id="UP001302676">
    <property type="component" value="Unassembled WGS sequence"/>
</dbReference>
<keyword evidence="4" id="KW-1185">Reference proteome</keyword>
<comment type="caution">
    <text evidence="3">The sequence shown here is derived from an EMBL/GenBank/DDBJ whole genome shotgun (WGS) entry which is preliminary data.</text>
</comment>
<evidence type="ECO:0000256" key="1">
    <source>
        <dbReference type="SAM" id="Coils"/>
    </source>
</evidence>
<dbReference type="AlphaFoldDB" id="A0AAN6V8M0"/>
<organism evidence="3 4">
    <name type="scientific">Dichotomopilus funicola</name>
    <dbReference type="NCBI Taxonomy" id="1934379"/>
    <lineage>
        <taxon>Eukaryota</taxon>
        <taxon>Fungi</taxon>
        <taxon>Dikarya</taxon>
        <taxon>Ascomycota</taxon>
        <taxon>Pezizomycotina</taxon>
        <taxon>Sordariomycetes</taxon>
        <taxon>Sordariomycetidae</taxon>
        <taxon>Sordariales</taxon>
        <taxon>Chaetomiaceae</taxon>
        <taxon>Dichotomopilus</taxon>
    </lineage>
</organism>
<dbReference type="EMBL" id="MU853567">
    <property type="protein sequence ID" value="KAK4145561.1"/>
    <property type="molecule type" value="Genomic_DNA"/>
</dbReference>
<feature type="compositionally biased region" description="Acidic residues" evidence="2">
    <location>
        <begin position="182"/>
        <end position="205"/>
    </location>
</feature>
<accession>A0AAN6V8M0</accession>
<protein>
    <submittedName>
        <fullName evidence="3">Uncharacterized protein</fullName>
    </submittedName>
</protein>
<evidence type="ECO:0000313" key="4">
    <source>
        <dbReference type="Proteomes" id="UP001302676"/>
    </source>
</evidence>
<dbReference type="GeneID" id="87816579"/>
<dbReference type="RefSeq" id="XP_062638932.1">
    <property type="nucleotide sequence ID" value="XM_062779966.1"/>
</dbReference>
<feature type="coiled-coil region" evidence="1">
    <location>
        <begin position="57"/>
        <end position="84"/>
    </location>
</feature>
<feature type="compositionally biased region" description="Basic and acidic residues" evidence="2">
    <location>
        <begin position="252"/>
        <end position="270"/>
    </location>
</feature>
<evidence type="ECO:0000313" key="3">
    <source>
        <dbReference type="EMBL" id="KAK4145561.1"/>
    </source>
</evidence>
<proteinExistence type="predicted"/>
<gene>
    <name evidence="3" type="ORF">C8A04DRAFT_26559</name>
</gene>
<reference evidence="3" key="2">
    <citation type="submission" date="2023-05" db="EMBL/GenBank/DDBJ databases">
        <authorList>
            <consortium name="Lawrence Berkeley National Laboratory"/>
            <person name="Steindorff A."/>
            <person name="Hensen N."/>
            <person name="Bonometti L."/>
            <person name="Westerberg I."/>
            <person name="Brannstrom I.O."/>
            <person name="Guillou S."/>
            <person name="Cros-Aarteil S."/>
            <person name="Calhoun S."/>
            <person name="Haridas S."/>
            <person name="Kuo A."/>
            <person name="Mondo S."/>
            <person name="Pangilinan J."/>
            <person name="Riley R."/>
            <person name="Labutti K."/>
            <person name="Andreopoulos B."/>
            <person name="Lipzen A."/>
            <person name="Chen C."/>
            <person name="Yanf M."/>
            <person name="Daum C."/>
            <person name="Ng V."/>
            <person name="Clum A."/>
            <person name="Ohm R."/>
            <person name="Martin F."/>
            <person name="Silar P."/>
            <person name="Natvig D."/>
            <person name="Lalanne C."/>
            <person name="Gautier V."/>
            <person name="Ament-Velasquez S.L."/>
            <person name="Kruys A."/>
            <person name="Hutchinson M.I."/>
            <person name="Powell A.J."/>
            <person name="Barry K."/>
            <person name="Miller A.N."/>
            <person name="Grigoriev I.V."/>
            <person name="Debuchy R."/>
            <person name="Gladieux P."/>
            <person name="Thoren M.H."/>
            <person name="Johannesson H."/>
        </authorList>
    </citation>
    <scope>NUCLEOTIDE SEQUENCE</scope>
    <source>
        <strain evidence="3">CBS 141.50</strain>
    </source>
</reference>